<comment type="caution">
    <text evidence="2">The sequence shown here is derived from an EMBL/GenBank/DDBJ whole genome shotgun (WGS) entry which is preliminary data.</text>
</comment>
<dbReference type="EMBL" id="QPFP01000057">
    <property type="protein sequence ID" value="TEB25395.1"/>
    <property type="molecule type" value="Genomic_DNA"/>
</dbReference>
<keyword evidence="3" id="KW-1185">Reference proteome</keyword>
<feature type="region of interest" description="Disordered" evidence="1">
    <location>
        <begin position="1"/>
        <end position="37"/>
    </location>
</feature>
<feature type="region of interest" description="Disordered" evidence="1">
    <location>
        <begin position="59"/>
        <end position="88"/>
    </location>
</feature>
<gene>
    <name evidence="2" type="ORF">FA13DRAFT_1738327</name>
</gene>
<accession>A0A4Y7SU52</accession>
<evidence type="ECO:0000313" key="3">
    <source>
        <dbReference type="Proteomes" id="UP000298030"/>
    </source>
</evidence>
<dbReference type="Proteomes" id="UP000298030">
    <property type="component" value="Unassembled WGS sequence"/>
</dbReference>
<reference evidence="2 3" key="1">
    <citation type="journal article" date="2019" name="Nat. Ecol. Evol.">
        <title>Megaphylogeny resolves global patterns of mushroom evolution.</title>
        <authorList>
            <person name="Varga T."/>
            <person name="Krizsan K."/>
            <person name="Foldi C."/>
            <person name="Dima B."/>
            <person name="Sanchez-Garcia M."/>
            <person name="Sanchez-Ramirez S."/>
            <person name="Szollosi G.J."/>
            <person name="Szarkandi J.G."/>
            <person name="Papp V."/>
            <person name="Albert L."/>
            <person name="Andreopoulos W."/>
            <person name="Angelini C."/>
            <person name="Antonin V."/>
            <person name="Barry K.W."/>
            <person name="Bougher N.L."/>
            <person name="Buchanan P."/>
            <person name="Buyck B."/>
            <person name="Bense V."/>
            <person name="Catcheside P."/>
            <person name="Chovatia M."/>
            <person name="Cooper J."/>
            <person name="Damon W."/>
            <person name="Desjardin D."/>
            <person name="Finy P."/>
            <person name="Geml J."/>
            <person name="Haridas S."/>
            <person name="Hughes K."/>
            <person name="Justo A."/>
            <person name="Karasinski D."/>
            <person name="Kautmanova I."/>
            <person name="Kiss B."/>
            <person name="Kocsube S."/>
            <person name="Kotiranta H."/>
            <person name="LaButti K.M."/>
            <person name="Lechner B.E."/>
            <person name="Liimatainen K."/>
            <person name="Lipzen A."/>
            <person name="Lukacs Z."/>
            <person name="Mihaltcheva S."/>
            <person name="Morgado L.N."/>
            <person name="Niskanen T."/>
            <person name="Noordeloos M.E."/>
            <person name="Ohm R.A."/>
            <person name="Ortiz-Santana B."/>
            <person name="Ovrebo C."/>
            <person name="Racz N."/>
            <person name="Riley R."/>
            <person name="Savchenko A."/>
            <person name="Shiryaev A."/>
            <person name="Soop K."/>
            <person name="Spirin V."/>
            <person name="Szebenyi C."/>
            <person name="Tomsovsky M."/>
            <person name="Tulloss R.E."/>
            <person name="Uehling J."/>
            <person name="Grigoriev I.V."/>
            <person name="Vagvolgyi C."/>
            <person name="Papp T."/>
            <person name="Martin F.M."/>
            <person name="Miettinen O."/>
            <person name="Hibbett D.S."/>
            <person name="Nagy L.G."/>
        </authorList>
    </citation>
    <scope>NUCLEOTIDE SEQUENCE [LARGE SCALE GENOMIC DNA]</scope>
    <source>
        <strain evidence="2 3">FP101781</strain>
    </source>
</reference>
<proteinExistence type="predicted"/>
<sequence>MCRQDLQTQESGDKSAFPSLSTPTHGLGLVLGSTESRPLPATMCQSKNFGCRGLTLSAASTRQQGRKKRSSTTSVDERAQLVHHGAPSSREKLEISLAFTLCAEGSGCDEGDIP</sequence>
<dbReference type="AlphaFoldDB" id="A0A4Y7SU52"/>
<protein>
    <submittedName>
        <fullName evidence="2">Uncharacterized protein</fullName>
    </submittedName>
</protein>
<evidence type="ECO:0000313" key="2">
    <source>
        <dbReference type="EMBL" id="TEB25395.1"/>
    </source>
</evidence>
<organism evidence="2 3">
    <name type="scientific">Coprinellus micaceus</name>
    <name type="common">Glistening ink-cap mushroom</name>
    <name type="synonym">Coprinus micaceus</name>
    <dbReference type="NCBI Taxonomy" id="71717"/>
    <lineage>
        <taxon>Eukaryota</taxon>
        <taxon>Fungi</taxon>
        <taxon>Dikarya</taxon>
        <taxon>Basidiomycota</taxon>
        <taxon>Agaricomycotina</taxon>
        <taxon>Agaricomycetes</taxon>
        <taxon>Agaricomycetidae</taxon>
        <taxon>Agaricales</taxon>
        <taxon>Agaricineae</taxon>
        <taxon>Psathyrellaceae</taxon>
        <taxon>Coprinellus</taxon>
    </lineage>
</organism>
<name>A0A4Y7SU52_COPMI</name>
<feature type="compositionally biased region" description="Polar residues" evidence="1">
    <location>
        <begin position="1"/>
        <end position="10"/>
    </location>
</feature>
<evidence type="ECO:0000256" key="1">
    <source>
        <dbReference type="SAM" id="MobiDB-lite"/>
    </source>
</evidence>